<evidence type="ECO:0000313" key="10">
    <source>
        <dbReference type="Proteomes" id="UP000081671"/>
    </source>
</evidence>
<keyword evidence="3 8" id="KW-0812">Transmembrane</keyword>
<dbReference type="InterPro" id="IPR002229">
    <property type="entry name" value="RhesusRHD"/>
</dbReference>
<feature type="transmembrane region" description="Helical" evidence="8">
    <location>
        <begin position="275"/>
        <end position="294"/>
    </location>
</feature>
<feature type="domain" description="Ammonium transporter AmtB-like" evidence="9">
    <location>
        <begin position="40"/>
        <end position="389"/>
    </location>
</feature>
<feature type="transmembrane region" description="Helical" evidence="8">
    <location>
        <begin position="12"/>
        <end position="34"/>
    </location>
</feature>
<dbReference type="PRINTS" id="PR00342">
    <property type="entry name" value="RHESUSRHD"/>
</dbReference>
<organism evidence="10 11">
    <name type="scientific">Dipodomys ordii</name>
    <name type="common">Ord's kangaroo rat</name>
    <dbReference type="NCBI Taxonomy" id="10020"/>
    <lineage>
        <taxon>Eukaryota</taxon>
        <taxon>Metazoa</taxon>
        <taxon>Chordata</taxon>
        <taxon>Craniata</taxon>
        <taxon>Vertebrata</taxon>
        <taxon>Euteleostomi</taxon>
        <taxon>Mammalia</taxon>
        <taxon>Eutheria</taxon>
        <taxon>Euarchontoglires</taxon>
        <taxon>Glires</taxon>
        <taxon>Rodentia</taxon>
        <taxon>Castorimorpha</taxon>
        <taxon>Heteromyidae</taxon>
        <taxon>Dipodomyinae</taxon>
        <taxon>Dipodomys</taxon>
    </lineage>
</organism>
<comment type="similarity">
    <text evidence="2">Belongs to the ammonium transporter (TC 2.A.49) family. Rh subfamily.</text>
</comment>
<dbReference type="GO" id="GO:0097272">
    <property type="term" value="P:ammonium homeostasis"/>
    <property type="evidence" value="ECO:0007669"/>
    <property type="project" value="TreeGrafter"/>
</dbReference>
<dbReference type="PANTHER" id="PTHR11730:SF43">
    <property type="entry name" value="BLOOD GROUP RH(CE) POLYPEPTIDE-RELATED"/>
    <property type="match status" value="1"/>
</dbReference>
<dbReference type="Proteomes" id="UP000081671">
    <property type="component" value="Unplaced"/>
</dbReference>
<evidence type="ECO:0000256" key="5">
    <source>
        <dbReference type="ARBA" id="ARBA00023136"/>
    </source>
</evidence>
<accession>A0A1S3GG78</accession>
<dbReference type="KEGG" id="dord:105997821"/>
<evidence type="ECO:0000256" key="3">
    <source>
        <dbReference type="ARBA" id="ARBA00022692"/>
    </source>
</evidence>
<feature type="transmembrane region" description="Helical" evidence="8">
    <location>
        <begin position="245"/>
        <end position="263"/>
    </location>
</feature>
<keyword evidence="10" id="KW-1185">Reference proteome</keyword>
<evidence type="ECO:0000259" key="9">
    <source>
        <dbReference type="Pfam" id="PF00909"/>
    </source>
</evidence>
<dbReference type="InParanoid" id="A0A1S3GG78"/>
<evidence type="ECO:0000256" key="6">
    <source>
        <dbReference type="ARBA" id="ARBA00070904"/>
    </source>
</evidence>
<feature type="transmembrane region" description="Helical" evidence="8">
    <location>
        <begin position="76"/>
        <end position="92"/>
    </location>
</feature>
<dbReference type="FunCoup" id="A0A1S3GG78">
    <property type="interactions" value="37"/>
</dbReference>
<feature type="transmembrane region" description="Helical" evidence="8">
    <location>
        <begin position="337"/>
        <end position="358"/>
    </location>
</feature>
<dbReference type="RefSeq" id="XP_012887811.1">
    <property type="nucleotide sequence ID" value="XM_013032357.1"/>
</dbReference>
<evidence type="ECO:0000313" key="11">
    <source>
        <dbReference type="RefSeq" id="XP_012887811.1"/>
    </source>
</evidence>
<evidence type="ECO:0000256" key="8">
    <source>
        <dbReference type="SAM" id="Phobius"/>
    </source>
</evidence>
<feature type="transmembrane region" description="Helical" evidence="8">
    <location>
        <begin position="138"/>
        <end position="157"/>
    </location>
</feature>
<dbReference type="SUPFAM" id="SSF111352">
    <property type="entry name" value="Ammonium transporter"/>
    <property type="match status" value="1"/>
</dbReference>
<dbReference type="OrthoDB" id="534912at2759"/>
<gene>
    <name evidence="11" type="primary">LOC105997821</name>
</gene>
<proteinExistence type="inferred from homology"/>
<dbReference type="STRING" id="10020.ENSDORP00000013016"/>
<evidence type="ECO:0000256" key="1">
    <source>
        <dbReference type="ARBA" id="ARBA00004141"/>
    </source>
</evidence>
<dbReference type="GeneID" id="105997821"/>
<feature type="transmembrane region" description="Helical" evidence="8">
    <location>
        <begin position="207"/>
        <end position="225"/>
    </location>
</feature>
<protein>
    <recommendedName>
        <fullName evidence="6">Blood group Rh(D) polypeptide</fullName>
    </recommendedName>
    <alternativeName>
        <fullName evidence="7">Erythrocyte membrane glycoprotein Rh30</fullName>
    </alternativeName>
</protein>
<name>A0A1S3GG78_DIPOR</name>
<evidence type="ECO:0000256" key="2">
    <source>
        <dbReference type="ARBA" id="ARBA00011036"/>
    </source>
</evidence>
<feature type="transmembrane region" description="Helical" evidence="8">
    <location>
        <begin position="364"/>
        <end position="386"/>
    </location>
</feature>
<dbReference type="GO" id="GO:0008519">
    <property type="term" value="F:ammonium channel activity"/>
    <property type="evidence" value="ECO:0007669"/>
    <property type="project" value="InterPro"/>
</dbReference>
<reference evidence="11" key="1">
    <citation type="submission" date="2025-08" db="UniProtKB">
        <authorList>
            <consortium name="RefSeq"/>
        </authorList>
    </citation>
    <scope>IDENTIFICATION</scope>
    <source>
        <tissue evidence="11">Kidney</tissue>
    </source>
</reference>
<comment type="subcellular location">
    <subcellularLocation>
        <location evidence="1">Membrane</location>
        <topology evidence="1">Multi-pass membrane protein</topology>
    </subcellularLocation>
</comment>
<dbReference type="AlphaFoldDB" id="A0A1S3GG78"/>
<dbReference type="Pfam" id="PF00909">
    <property type="entry name" value="Ammonium_transp"/>
    <property type="match status" value="1"/>
</dbReference>
<dbReference type="FunFam" id="1.10.3430.10:FF:000009">
    <property type="entry name" value="Blood group Rh(D) polypeptide"/>
    <property type="match status" value="1"/>
</dbReference>
<feature type="transmembrane region" description="Helical" evidence="8">
    <location>
        <begin position="46"/>
        <end position="64"/>
    </location>
</feature>
<keyword evidence="5 8" id="KW-0472">Membrane</keyword>
<dbReference type="PANTHER" id="PTHR11730">
    <property type="entry name" value="AMMONIUM TRANSPORTER"/>
    <property type="match status" value="1"/>
</dbReference>
<evidence type="ECO:0000256" key="7">
    <source>
        <dbReference type="ARBA" id="ARBA00082260"/>
    </source>
</evidence>
<dbReference type="InterPro" id="IPR024041">
    <property type="entry name" value="NH4_transpt_AmtB-like_dom"/>
</dbReference>
<sequence>MGSKYPQSVRCWLPPWALTLEVTFILIFAFFTSYDVPSGEQKILETYQVLQDFTVMAALGFGFLTTSLRRHGWSSMGFNLFMLALSVQWATLLDGVLEQPFQKKVIIRLSRIRVATVSAMSVLISAGSVLGKANLVQLMVMALVEVTAFVATMRISRQVFELVGDHECTMSIHVFAAYFGLIVAWCLSRTLPSGLDKKAQTEKVQMATSPSLFAMLGTLFLWIFWPSFNSALLSSPSERKKAVFNTYYALAVSTVTATAASALAHPQGKINLIHIHNAVLAGGVAVGPSCYLFSSPWPFMVLGLMAGLISIGAAKGQPVCFSCVLEIQDASGVHATFGLPGLLGGFAYVVMMAYHAYWNSLIGYQLLIYIGQLNLAVAMGMASGLLTGLYDATFFQSVTDSRKPILFNMAGEDMHLQNMHLQANVCCRLQSLTLHH</sequence>
<dbReference type="InterPro" id="IPR029020">
    <property type="entry name" value="Ammonium/urea_transptr"/>
</dbReference>
<dbReference type="Gene3D" id="1.10.3430.10">
    <property type="entry name" value="Ammonium transporter AmtB like domains"/>
    <property type="match status" value="1"/>
</dbReference>
<evidence type="ECO:0000256" key="4">
    <source>
        <dbReference type="ARBA" id="ARBA00022989"/>
    </source>
</evidence>
<keyword evidence="4 8" id="KW-1133">Transmembrane helix</keyword>
<feature type="transmembrane region" description="Helical" evidence="8">
    <location>
        <begin position="112"/>
        <end position="131"/>
    </location>
</feature>
<feature type="transmembrane region" description="Helical" evidence="8">
    <location>
        <begin position="169"/>
        <end position="187"/>
    </location>
</feature>
<dbReference type="GO" id="GO:0005886">
    <property type="term" value="C:plasma membrane"/>
    <property type="evidence" value="ECO:0007669"/>
    <property type="project" value="InterPro"/>
</dbReference>